<accession>V5BFU3</accession>
<dbReference type="OrthoDB" id="10449625at2759"/>
<reference evidence="1 2" key="1">
    <citation type="journal article" date="2014" name="Genome Announc.">
        <title>Trypanosoma cruzi Clone Dm28c Draft Genome Sequence.</title>
        <authorList>
            <person name="Grisard E.C."/>
            <person name="Teixeira S.M."/>
            <person name="de Almeida L.G."/>
            <person name="Stoco P.H."/>
            <person name="Gerber A.L."/>
            <person name="Talavera-Lopez C."/>
            <person name="Lima O.C."/>
            <person name="Andersson B."/>
            <person name="de Vasconcelos A.T."/>
        </authorList>
    </citation>
    <scope>NUCLEOTIDE SEQUENCE [LARGE SCALE GENOMIC DNA]</scope>
    <source>
        <strain evidence="1 2">Dm28c</strain>
    </source>
</reference>
<protein>
    <submittedName>
        <fullName evidence="1">Uncharacterized protein</fullName>
    </submittedName>
</protein>
<evidence type="ECO:0000313" key="2">
    <source>
        <dbReference type="Proteomes" id="UP000017861"/>
    </source>
</evidence>
<name>V5BFU3_TRYCR</name>
<gene>
    <name evidence="1" type="ORF">TCDM_08871</name>
</gene>
<dbReference type="EMBL" id="AYLP01000132">
    <property type="protein sequence ID" value="ESS63328.1"/>
    <property type="molecule type" value="Genomic_DNA"/>
</dbReference>
<dbReference type="VEuPathDB" id="TriTrypDB:TCDM_08871"/>
<proteinExistence type="predicted"/>
<dbReference type="Proteomes" id="UP000017861">
    <property type="component" value="Unassembled WGS sequence"/>
</dbReference>
<dbReference type="AlphaFoldDB" id="V5BFU3"/>
<comment type="caution">
    <text evidence="1">The sequence shown here is derived from an EMBL/GenBank/DDBJ whole genome shotgun (WGS) entry which is preliminary data.</text>
</comment>
<sequence>MFGRRNMSLTNDLWEGDAHCDEKEENVARRPPPPDRSEVVFCALVRGRPATWSVRRIIFIASLRSLFIPLRFLADLRREIYNKFPRGVRAFVGKADSPLKKATFLNLFWTGSFCRFNATLFCGFDACVSERFGLCSQSTRMWCARRREGACQPFYCLPRCGCRRCLPEVLRLLDKMFWRRRCRSYRLWYFDSGVAVRRN</sequence>
<evidence type="ECO:0000313" key="1">
    <source>
        <dbReference type="EMBL" id="ESS63328.1"/>
    </source>
</evidence>
<organism evidence="1 2">
    <name type="scientific">Trypanosoma cruzi Dm28c</name>
    <dbReference type="NCBI Taxonomy" id="1416333"/>
    <lineage>
        <taxon>Eukaryota</taxon>
        <taxon>Discoba</taxon>
        <taxon>Euglenozoa</taxon>
        <taxon>Kinetoplastea</taxon>
        <taxon>Metakinetoplastina</taxon>
        <taxon>Trypanosomatida</taxon>
        <taxon>Trypanosomatidae</taxon>
        <taxon>Trypanosoma</taxon>
        <taxon>Schizotrypanum</taxon>
    </lineage>
</organism>